<dbReference type="Proteomes" id="UP001286456">
    <property type="component" value="Unassembled WGS sequence"/>
</dbReference>
<gene>
    <name evidence="1" type="ORF">B0T19DRAFT_274731</name>
</gene>
<name>A0AAE0M6P8_9PEZI</name>
<dbReference type="AlphaFoldDB" id="A0AAE0M6P8"/>
<reference evidence="1" key="1">
    <citation type="journal article" date="2023" name="Mol. Phylogenet. Evol.">
        <title>Genome-scale phylogeny and comparative genomics of the fungal order Sordariales.</title>
        <authorList>
            <person name="Hensen N."/>
            <person name="Bonometti L."/>
            <person name="Westerberg I."/>
            <person name="Brannstrom I.O."/>
            <person name="Guillou S."/>
            <person name="Cros-Aarteil S."/>
            <person name="Calhoun S."/>
            <person name="Haridas S."/>
            <person name="Kuo A."/>
            <person name="Mondo S."/>
            <person name="Pangilinan J."/>
            <person name="Riley R."/>
            <person name="LaButti K."/>
            <person name="Andreopoulos B."/>
            <person name="Lipzen A."/>
            <person name="Chen C."/>
            <person name="Yan M."/>
            <person name="Daum C."/>
            <person name="Ng V."/>
            <person name="Clum A."/>
            <person name="Steindorff A."/>
            <person name="Ohm R.A."/>
            <person name="Martin F."/>
            <person name="Silar P."/>
            <person name="Natvig D.O."/>
            <person name="Lalanne C."/>
            <person name="Gautier V."/>
            <person name="Ament-Velasquez S.L."/>
            <person name="Kruys A."/>
            <person name="Hutchinson M.I."/>
            <person name="Powell A.J."/>
            <person name="Barry K."/>
            <person name="Miller A.N."/>
            <person name="Grigoriev I.V."/>
            <person name="Debuchy R."/>
            <person name="Gladieux P."/>
            <person name="Hiltunen Thoren M."/>
            <person name="Johannesson H."/>
        </authorList>
    </citation>
    <scope>NUCLEOTIDE SEQUENCE</scope>
    <source>
        <strain evidence="1">SMH4131-1</strain>
    </source>
</reference>
<accession>A0AAE0M6P8</accession>
<protein>
    <submittedName>
        <fullName evidence="1">Uncharacterized protein</fullName>
    </submittedName>
</protein>
<evidence type="ECO:0000313" key="1">
    <source>
        <dbReference type="EMBL" id="KAK3319924.1"/>
    </source>
</evidence>
<proteinExistence type="predicted"/>
<reference evidence="1" key="2">
    <citation type="submission" date="2023-06" db="EMBL/GenBank/DDBJ databases">
        <authorList>
            <consortium name="Lawrence Berkeley National Laboratory"/>
            <person name="Haridas S."/>
            <person name="Hensen N."/>
            <person name="Bonometti L."/>
            <person name="Westerberg I."/>
            <person name="Brannstrom I.O."/>
            <person name="Guillou S."/>
            <person name="Cros-Aarteil S."/>
            <person name="Calhoun S."/>
            <person name="Kuo A."/>
            <person name="Mondo S."/>
            <person name="Pangilinan J."/>
            <person name="Riley R."/>
            <person name="Labutti K."/>
            <person name="Andreopoulos B."/>
            <person name="Lipzen A."/>
            <person name="Chen C."/>
            <person name="Yanf M."/>
            <person name="Daum C."/>
            <person name="Ng V."/>
            <person name="Clum A."/>
            <person name="Steindorff A."/>
            <person name="Ohm R."/>
            <person name="Martin F."/>
            <person name="Silar P."/>
            <person name="Natvig D."/>
            <person name="Lalanne C."/>
            <person name="Gautier V."/>
            <person name="Ament-Velasquez S.L."/>
            <person name="Kruys A."/>
            <person name="Hutchinson M.I."/>
            <person name="Powell A.J."/>
            <person name="Barry K."/>
            <person name="Miller A.N."/>
            <person name="Grigoriev I.V."/>
            <person name="Debuchy R."/>
            <person name="Gladieux P."/>
            <person name="Thoren M.H."/>
            <person name="Johannesson H."/>
        </authorList>
    </citation>
    <scope>NUCLEOTIDE SEQUENCE</scope>
    <source>
        <strain evidence="1">SMH4131-1</strain>
    </source>
</reference>
<organism evidence="1 2">
    <name type="scientific">Cercophora scortea</name>
    <dbReference type="NCBI Taxonomy" id="314031"/>
    <lineage>
        <taxon>Eukaryota</taxon>
        <taxon>Fungi</taxon>
        <taxon>Dikarya</taxon>
        <taxon>Ascomycota</taxon>
        <taxon>Pezizomycotina</taxon>
        <taxon>Sordariomycetes</taxon>
        <taxon>Sordariomycetidae</taxon>
        <taxon>Sordariales</taxon>
        <taxon>Lasiosphaeriaceae</taxon>
        <taxon>Cercophora</taxon>
    </lineage>
</organism>
<dbReference type="EMBL" id="JAUEPO010000006">
    <property type="protein sequence ID" value="KAK3319924.1"/>
    <property type="molecule type" value="Genomic_DNA"/>
</dbReference>
<sequence>MCAVCIPPMSDSSMRWILATSHFDDWFVTRYCLRHCLEFWGEVFLSFLLLLCWLFLRRGSSGKVVDPRSPGGRYSSLQSATYTYLRGTLRDPHTFKPEGGQLDNLFSLFFFRFFSPISIHTSVSKTSTADYLASTRTGDARIRENDMQQDHVPNPSIHAGYGM</sequence>
<evidence type="ECO:0000313" key="2">
    <source>
        <dbReference type="Proteomes" id="UP001286456"/>
    </source>
</evidence>
<comment type="caution">
    <text evidence="1">The sequence shown here is derived from an EMBL/GenBank/DDBJ whole genome shotgun (WGS) entry which is preliminary data.</text>
</comment>
<keyword evidence="2" id="KW-1185">Reference proteome</keyword>